<dbReference type="Gene3D" id="1.20.1730.10">
    <property type="entry name" value="Sodium/glucose cotransporter"/>
    <property type="match status" value="1"/>
</dbReference>
<organism evidence="15 16">
    <name type="scientific">Biomaibacter acetigenes</name>
    <dbReference type="NCBI Taxonomy" id="2316383"/>
    <lineage>
        <taxon>Bacteria</taxon>
        <taxon>Bacillati</taxon>
        <taxon>Bacillota</taxon>
        <taxon>Clostridia</taxon>
        <taxon>Thermosediminibacterales</taxon>
        <taxon>Tepidanaerobacteraceae</taxon>
        <taxon>Biomaibacter</taxon>
    </lineage>
</organism>
<comment type="subcellular location">
    <subcellularLocation>
        <location evidence="1">Cell membrane</location>
        <topology evidence="1">Multi-pass membrane protein</topology>
    </subcellularLocation>
</comment>
<gene>
    <name evidence="15" type="ORF">D2962_15925</name>
</gene>
<dbReference type="GO" id="GO:0015293">
    <property type="term" value="F:symporter activity"/>
    <property type="evidence" value="ECO:0007669"/>
    <property type="project" value="UniProtKB-KW"/>
</dbReference>
<evidence type="ECO:0000256" key="14">
    <source>
        <dbReference type="SAM" id="Phobius"/>
    </source>
</evidence>
<evidence type="ECO:0000256" key="12">
    <source>
        <dbReference type="ARBA" id="ARBA00033708"/>
    </source>
</evidence>
<keyword evidence="6" id="KW-0769">Symport</keyword>
<keyword evidence="16" id="KW-1185">Reference proteome</keyword>
<feature type="transmembrane region" description="Helical" evidence="14">
    <location>
        <begin position="77"/>
        <end position="98"/>
    </location>
</feature>
<feature type="transmembrane region" description="Helical" evidence="14">
    <location>
        <begin position="283"/>
        <end position="300"/>
    </location>
</feature>
<keyword evidence="5 14" id="KW-0812">Transmembrane</keyword>
<sequence>MRRKAKIFFIIWLSVTHFKKATAIIAYNKSFFIFLKSAGRIFMNQSVLFMLFFLVYTFLMIYSGRSGFYDTYNVRDFFVAGNSLGVFLSTATFVATWFSAASFLGLGSSLYIYGVSSIIYSILQWFAGAIFLFFLASRIKDYDILTFSEFFYVRFNSRLMQFSVAFLMIVSYILYITMQIKGFGLVTEMLLNIPYDAAILLVYLYILYTTFGGLYSVVKTDAVNTFIIVAASISFGLFIIRANHGVANIIAGAANINTLPVSGWETPTPRGGLLDISCGGLQPPIYLFTSFFGWGLGLAANPQYAIRMISARDKSVARKMVIFSIAVLSVVYAFIIAGSIGLRVLIPTAPHINNIDEIIPSLFSGIAPGYSVGIILIGIIAASVSTANSELLLIANSFTNDIFKNLYFGQLDDDRMLFLNRVVIAAAGTVSLILSFNPPIKVIEFGGNIWGVFASSTFIPLYAGVFMKKASGHAVEAAFFAGLTSYLLFLATIPYLANSTPNNIHPGLFAFAVSGLAFIIAQRRSNDAKH</sequence>
<dbReference type="PANTHER" id="PTHR48086">
    <property type="entry name" value="SODIUM/PROLINE SYMPORTER-RELATED"/>
    <property type="match status" value="1"/>
</dbReference>
<feature type="transmembrane region" description="Helical" evidence="14">
    <location>
        <begin position="222"/>
        <end position="240"/>
    </location>
</feature>
<dbReference type="InterPro" id="IPR050277">
    <property type="entry name" value="Sodium:Solute_Symporter"/>
</dbReference>
<dbReference type="Pfam" id="PF00474">
    <property type="entry name" value="SSF"/>
    <property type="match status" value="1"/>
</dbReference>
<evidence type="ECO:0000256" key="6">
    <source>
        <dbReference type="ARBA" id="ARBA00022847"/>
    </source>
</evidence>
<keyword evidence="4" id="KW-1003">Cell membrane</keyword>
<dbReference type="AlphaFoldDB" id="A0A3G2R8M7"/>
<dbReference type="GO" id="GO:0006814">
    <property type="term" value="P:sodium ion transport"/>
    <property type="evidence" value="ECO:0007669"/>
    <property type="project" value="UniProtKB-KW"/>
</dbReference>
<comment type="similarity">
    <text evidence="2 13">Belongs to the sodium:solute symporter (SSF) (TC 2.A.21) family.</text>
</comment>
<accession>A0A3G2R8M7</accession>
<feature type="transmembrane region" description="Helical" evidence="14">
    <location>
        <begin position="110"/>
        <end position="136"/>
    </location>
</feature>
<feature type="transmembrane region" description="Helical" evidence="14">
    <location>
        <begin position="418"/>
        <end position="436"/>
    </location>
</feature>
<protein>
    <submittedName>
        <fullName evidence="15">Sodium:solute symporter family protein</fullName>
    </submittedName>
</protein>
<feature type="transmembrane region" description="Helical" evidence="14">
    <location>
        <begin position="358"/>
        <end position="384"/>
    </location>
</feature>
<feature type="transmembrane region" description="Helical" evidence="14">
    <location>
        <begin position="157"/>
        <end position="177"/>
    </location>
</feature>
<evidence type="ECO:0000256" key="9">
    <source>
        <dbReference type="ARBA" id="ARBA00023065"/>
    </source>
</evidence>
<name>A0A3G2R8M7_9FIRM</name>
<reference evidence="15 16" key="1">
    <citation type="submission" date="2018-10" db="EMBL/GenBank/DDBJ databases">
        <authorList>
            <person name="Zhang X."/>
        </authorList>
    </citation>
    <scope>NUCLEOTIDE SEQUENCE [LARGE SCALE GENOMIC DNA]</scope>
    <source>
        <strain evidence="15 16">SK-G1</strain>
    </source>
</reference>
<evidence type="ECO:0000256" key="8">
    <source>
        <dbReference type="ARBA" id="ARBA00023053"/>
    </source>
</evidence>
<dbReference type="Proteomes" id="UP000280960">
    <property type="component" value="Chromosome"/>
</dbReference>
<feature type="transmembrane region" description="Helical" evidence="14">
    <location>
        <begin position="197"/>
        <end position="215"/>
    </location>
</feature>
<keyword evidence="7 14" id="KW-1133">Transmembrane helix</keyword>
<dbReference type="PANTHER" id="PTHR48086:SF3">
    <property type="entry name" value="SODIUM_PROLINE SYMPORTER"/>
    <property type="match status" value="1"/>
</dbReference>
<evidence type="ECO:0000256" key="13">
    <source>
        <dbReference type="RuleBase" id="RU362091"/>
    </source>
</evidence>
<evidence type="ECO:0000256" key="11">
    <source>
        <dbReference type="ARBA" id="ARBA00023201"/>
    </source>
</evidence>
<evidence type="ECO:0000313" key="16">
    <source>
        <dbReference type="Proteomes" id="UP000280960"/>
    </source>
</evidence>
<keyword evidence="11" id="KW-0739">Sodium transport</keyword>
<evidence type="ECO:0000256" key="10">
    <source>
        <dbReference type="ARBA" id="ARBA00023136"/>
    </source>
</evidence>
<evidence type="ECO:0000256" key="2">
    <source>
        <dbReference type="ARBA" id="ARBA00006434"/>
    </source>
</evidence>
<evidence type="ECO:0000313" key="15">
    <source>
        <dbReference type="EMBL" id="AYO31894.1"/>
    </source>
</evidence>
<keyword evidence="3" id="KW-0813">Transport</keyword>
<feature type="transmembrane region" description="Helical" evidence="14">
    <location>
        <begin position="503"/>
        <end position="521"/>
    </location>
</feature>
<keyword evidence="10 14" id="KW-0472">Membrane</keyword>
<evidence type="ECO:0000256" key="3">
    <source>
        <dbReference type="ARBA" id="ARBA00022448"/>
    </source>
</evidence>
<feature type="transmembrane region" description="Helical" evidence="14">
    <location>
        <begin position="448"/>
        <end position="465"/>
    </location>
</feature>
<feature type="transmembrane region" description="Helical" evidence="14">
    <location>
        <begin position="477"/>
        <end position="497"/>
    </location>
</feature>
<proteinExistence type="inferred from homology"/>
<keyword evidence="8" id="KW-0915">Sodium</keyword>
<dbReference type="PROSITE" id="PS50283">
    <property type="entry name" value="NA_SOLUT_SYMP_3"/>
    <property type="match status" value="1"/>
</dbReference>
<evidence type="ECO:0000256" key="5">
    <source>
        <dbReference type="ARBA" id="ARBA00022692"/>
    </source>
</evidence>
<keyword evidence="9" id="KW-0406">Ion transport</keyword>
<dbReference type="CDD" id="cd10322">
    <property type="entry name" value="SLC5sbd"/>
    <property type="match status" value="1"/>
</dbReference>
<feature type="transmembrane region" description="Helical" evidence="14">
    <location>
        <begin position="321"/>
        <end position="346"/>
    </location>
</feature>
<evidence type="ECO:0000256" key="4">
    <source>
        <dbReference type="ARBA" id="ARBA00022475"/>
    </source>
</evidence>
<dbReference type="GO" id="GO:0005886">
    <property type="term" value="C:plasma membrane"/>
    <property type="evidence" value="ECO:0007669"/>
    <property type="project" value="UniProtKB-SubCell"/>
</dbReference>
<feature type="transmembrane region" description="Helical" evidence="14">
    <location>
        <begin position="47"/>
        <end position="65"/>
    </location>
</feature>
<evidence type="ECO:0000256" key="7">
    <source>
        <dbReference type="ARBA" id="ARBA00022989"/>
    </source>
</evidence>
<comment type="catalytic activity">
    <reaction evidence="12">
        <text>L-proline(in) + Na(+)(in) = L-proline(out) + Na(+)(out)</text>
        <dbReference type="Rhea" id="RHEA:28967"/>
        <dbReference type="ChEBI" id="CHEBI:29101"/>
        <dbReference type="ChEBI" id="CHEBI:60039"/>
    </reaction>
</comment>
<dbReference type="KEGG" id="bacg:D2962_15925"/>
<evidence type="ECO:0000256" key="1">
    <source>
        <dbReference type="ARBA" id="ARBA00004651"/>
    </source>
</evidence>
<dbReference type="InterPro" id="IPR001734">
    <property type="entry name" value="Na/solute_symporter"/>
</dbReference>
<dbReference type="EMBL" id="CP033169">
    <property type="protein sequence ID" value="AYO31894.1"/>
    <property type="molecule type" value="Genomic_DNA"/>
</dbReference>
<dbReference type="InterPro" id="IPR038377">
    <property type="entry name" value="Na/Glc_symporter_sf"/>
</dbReference>